<organism evidence="1 2">
    <name type="scientific">Caerostris extrusa</name>
    <name type="common">Bark spider</name>
    <name type="synonym">Caerostris bankana</name>
    <dbReference type="NCBI Taxonomy" id="172846"/>
    <lineage>
        <taxon>Eukaryota</taxon>
        <taxon>Metazoa</taxon>
        <taxon>Ecdysozoa</taxon>
        <taxon>Arthropoda</taxon>
        <taxon>Chelicerata</taxon>
        <taxon>Arachnida</taxon>
        <taxon>Araneae</taxon>
        <taxon>Araneomorphae</taxon>
        <taxon>Entelegynae</taxon>
        <taxon>Araneoidea</taxon>
        <taxon>Araneidae</taxon>
        <taxon>Caerostris</taxon>
    </lineage>
</organism>
<dbReference type="AlphaFoldDB" id="A0AAV4VDD5"/>
<dbReference type="Proteomes" id="UP001054945">
    <property type="component" value="Unassembled WGS sequence"/>
</dbReference>
<dbReference type="EMBL" id="BPLR01014315">
    <property type="protein sequence ID" value="GIY68038.1"/>
    <property type="molecule type" value="Genomic_DNA"/>
</dbReference>
<protein>
    <submittedName>
        <fullName evidence="1">Uncharacterized protein</fullName>
    </submittedName>
</protein>
<evidence type="ECO:0000313" key="1">
    <source>
        <dbReference type="EMBL" id="GIY68038.1"/>
    </source>
</evidence>
<comment type="caution">
    <text evidence="1">The sequence shown here is derived from an EMBL/GenBank/DDBJ whole genome shotgun (WGS) entry which is preliminary data.</text>
</comment>
<keyword evidence="2" id="KW-1185">Reference proteome</keyword>
<sequence>MEPNTPNMDALLEELLPQDGLLKQLPNDASEIMEVALSIYKTIVNLTDKKGITNDMRTEFRNNAMALPKGLRNPRSRLLLRLQRQKQTQGSKQKSKPKMQHLALIRPIEINETETSTNTKAFVQKNLDITKAKIGIKRVSHIKNADILVETVDETGLSKLLKELKNSTAINEKFSVGKPSKRTPQFICFGVSNDTPEETVLACIKASCDLPAGNKEIKVVQSYKCPRARIGSWKQHPRCTPA</sequence>
<name>A0AAV4VDD5_CAEEX</name>
<proteinExistence type="predicted"/>
<gene>
    <name evidence="1" type="ORF">CEXT_202911</name>
</gene>
<accession>A0AAV4VDD5</accession>
<reference evidence="1 2" key="1">
    <citation type="submission" date="2021-06" db="EMBL/GenBank/DDBJ databases">
        <title>Caerostris extrusa draft genome.</title>
        <authorList>
            <person name="Kono N."/>
            <person name="Arakawa K."/>
        </authorList>
    </citation>
    <scope>NUCLEOTIDE SEQUENCE [LARGE SCALE GENOMIC DNA]</scope>
</reference>
<evidence type="ECO:0000313" key="2">
    <source>
        <dbReference type="Proteomes" id="UP001054945"/>
    </source>
</evidence>